<dbReference type="Gene3D" id="3.30.450.20">
    <property type="entry name" value="PAS domain"/>
    <property type="match status" value="1"/>
</dbReference>
<accession>A0A3M7TN39</accession>
<keyword evidence="5" id="KW-0175">Coiled coil</keyword>
<evidence type="ECO:0000256" key="5">
    <source>
        <dbReference type="SAM" id="Coils"/>
    </source>
</evidence>
<dbReference type="Gene3D" id="1.10.10.60">
    <property type="entry name" value="Homeodomain-like"/>
    <property type="match status" value="1"/>
</dbReference>
<evidence type="ECO:0000259" key="7">
    <source>
        <dbReference type="PROSITE" id="PS50113"/>
    </source>
</evidence>
<feature type="domain" description="PAC" evidence="7">
    <location>
        <begin position="98"/>
        <end position="150"/>
    </location>
</feature>
<evidence type="ECO:0000259" key="6">
    <source>
        <dbReference type="PROSITE" id="PS50045"/>
    </source>
</evidence>
<dbReference type="Pfam" id="PF25601">
    <property type="entry name" value="AAA_lid_14"/>
    <property type="match status" value="1"/>
</dbReference>
<evidence type="ECO:0000256" key="2">
    <source>
        <dbReference type="ARBA" id="ARBA00022797"/>
    </source>
</evidence>
<dbReference type="GO" id="GO:0006355">
    <property type="term" value="P:regulation of DNA-templated transcription"/>
    <property type="evidence" value="ECO:0007669"/>
    <property type="project" value="InterPro"/>
</dbReference>
<dbReference type="PROSITE" id="PS50045">
    <property type="entry name" value="SIGMA54_INTERACT_4"/>
    <property type="match status" value="1"/>
</dbReference>
<dbReference type="InterPro" id="IPR030828">
    <property type="entry name" value="HTH_TyrR"/>
</dbReference>
<dbReference type="InterPro" id="IPR003593">
    <property type="entry name" value="AAA+_ATPase"/>
</dbReference>
<dbReference type="AlphaFoldDB" id="A0A3M7TN39"/>
<dbReference type="InterPro" id="IPR000014">
    <property type="entry name" value="PAS"/>
</dbReference>
<sequence length="487" mass="55233">MDHPRKEFLYIGVQSTGVKKLVSRLKRTEELNRELDAIIDNSYDVIYITDKHGMTLKTNKAIERVTRIPKEYFVGKRVDELIKRGILKNSVTHHVLKKKRTVSFVQSNYEGKEMLITGNPVFNAKGEIEKIVTNARDLTELNELQAALSKATELNKTYKKELETLKGKKVDDGGIVLASEEVRLIYEMANRISNVDATVLILGETGVGKDVLAKYIYSNSFREKEGNFIKVNCGAIPAELLESELFGYEGGAFSGASKNGKAGMFELADKGVLFLDEIGELSLSLQVKLLRALQEQEIMRVGGTKPKKINVRVIAATNRKLKEMVQEGTFREDLYYRLNVIPIQIPPLRERRDDIVPLVNMFLNKVNKKYDLSKTMSHRLKNFFVSFKWSGNVRELSNLIERLVLVTDRQMIDIEHLPEEYLTTGDIPVPSSSSSMTLKEAVERAEKEVLASAAKEFTNTYEIADKLETSQPTIVRKMKKYNIKTGK</sequence>
<keyword evidence="1" id="KW-0547">Nucleotide-binding</keyword>
<dbReference type="InterPro" id="IPR002078">
    <property type="entry name" value="Sigma_54_int"/>
</dbReference>
<evidence type="ECO:0000256" key="4">
    <source>
        <dbReference type="ARBA" id="ARBA00029500"/>
    </source>
</evidence>
<dbReference type="Gene3D" id="3.40.50.300">
    <property type="entry name" value="P-loop containing nucleotide triphosphate hydrolases"/>
    <property type="match status" value="1"/>
</dbReference>
<dbReference type="FunFam" id="3.40.50.300:FF:000006">
    <property type="entry name" value="DNA-binding transcriptional regulator NtrC"/>
    <property type="match status" value="1"/>
</dbReference>
<keyword evidence="2" id="KW-0058">Aromatic hydrocarbons catabolism</keyword>
<dbReference type="InterPro" id="IPR000700">
    <property type="entry name" value="PAS-assoc_C"/>
</dbReference>
<keyword evidence="9" id="KW-1185">Reference proteome</keyword>
<evidence type="ECO:0000256" key="1">
    <source>
        <dbReference type="ARBA" id="ARBA00022741"/>
    </source>
</evidence>
<reference evidence="8 9" key="1">
    <citation type="submission" date="2018-10" db="EMBL/GenBank/DDBJ databases">
        <title>Bacillus Keqinensis sp. nov., a moderately halophilic bacterium isolated from a saline-alkaline lake.</title>
        <authorList>
            <person name="Wang H."/>
        </authorList>
    </citation>
    <scope>NUCLEOTIDE SEQUENCE [LARGE SCALE GENOMIC DNA]</scope>
    <source>
        <strain evidence="8 9">KQ-3</strain>
    </source>
</reference>
<gene>
    <name evidence="8" type="ORF">EBO34_18995</name>
</gene>
<keyword evidence="3" id="KW-0067">ATP-binding</keyword>
<dbReference type="PROSITE" id="PS00675">
    <property type="entry name" value="SIGMA54_INTERACT_1"/>
    <property type="match status" value="1"/>
</dbReference>
<dbReference type="InterPro" id="IPR009057">
    <property type="entry name" value="Homeodomain-like_sf"/>
</dbReference>
<dbReference type="InterPro" id="IPR035965">
    <property type="entry name" value="PAS-like_dom_sf"/>
</dbReference>
<dbReference type="GO" id="GO:0005524">
    <property type="term" value="F:ATP binding"/>
    <property type="evidence" value="ECO:0007669"/>
    <property type="project" value="UniProtKB-KW"/>
</dbReference>
<protein>
    <recommendedName>
        <fullName evidence="4">HTH-type transcriptional regulatory protein TyrR</fullName>
    </recommendedName>
</protein>
<dbReference type="OrthoDB" id="9771372at2"/>
<evidence type="ECO:0000313" key="8">
    <source>
        <dbReference type="EMBL" id="RNA66363.1"/>
    </source>
</evidence>
<dbReference type="GO" id="GO:0003677">
    <property type="term" value="F:DNA binding"/>
    <property type="evidence" value="ECO:0007669"/>
    <property type="project" value="UniProtKB-KW"/>
</dbReference>
<dbReference type="SUPFAM" id="SSF52540">
    <property type="entry name" value="P-loop containing nucleoside triphosphate hydrolases"/>
    <property type="match status" value="1"/>
</dbReference>
<dbReference type="Pfam" id="PF00158">
    <property type="entry name" value="Sigma54_activat"/>
    <property type="match status" value="1"/>
</dbReference>
<dbReference type="PROSITE" id="PS50113">
    <property type="entry name" value="PAC"/>
    <property type="match status" value="1"/>
</dbReference>
<dbReference type="Gene3D" id="1.10.8.60">
    <property type="match status" value="1"/>
</dbReference>
<feature type="coiled-coil region" evidence="5">
    <location>
        <begin position="141"/>
        <end position="168"/>
    </location>
</feature>
<dbReference type="SUPFAM" id="SSF46689">
    <property type="entry name" value="Homeodomain-like"/>
    <property type="match status" value="1"/>
</dbReference>
<name>A0A3M7TN39_9BACI</name>
<dbReference type="CDD" id="cd00009">
    <property type="entry name" value="AAA"/>
    <property type="match status" value="1"/>
</dbReference>
<dbReference type="Proteomes" id="UP000278746">
    <property type="component" value="Unassembled WGS sequence"/>
</dbReference>
<dbReference type="SMART" id="SM00382">
    <property type="entry name" value="AAA"/>
    <property type="match status" value="1"/>
</dbReference>
<evidence type="ECO:0000313" key="9">
    <source>
        <dbReference type="Proteomes" id="UP000278746"/>
    </source>
</evidence>
<organism evidence="8 9">
    <name type="scientific">Alteribacter keqinensis</name>
    <dbReference type="NCBI Taxonomy" id="2483800"/>
    <lineage>
        <taxon>Bacteria</taxon>
        <taxon>Bacillati</taxon>
        <taxon>Bacillota</taxon>
        <taxon>Bacilli</taxon>
        <taxon>Bacillales</taxon>
        <taxon>Bacillaceae</taxon>
        <taxon>Alteribacter</taxon>
    </lineage>
</organism>
<feature type="domain" description="Sigma-54 factor interaction" evidence="6">
    <location>
        <begin position="175"/>
        <end position="405"/>
    </location>
</feature>
<dbReference type="InterPro" id="IPR027417">
    <property type="entry name" value="P-loop_NTPase"/>
</dbReference>
<dbReference type="PANTHER" id="PTHR32071:SF57">
    <property type="entry name" value="C4-DICARBOXYLATE TRANSPORT TRANSCRIPTIONAL REGULATORY PROTEIN DCTD"/>
    <property type="match status" value="1"/>
</dbReference>
<dbReference type="NCBIfam" id="TIGR00229">
    <property type="entry name" value="sensory_box"/>
    <property type="match status" value="1"/>
</dbReference>
<dbReference type="SUPFAM" id="SSF55785">
    <property type="entry name" value="PYP-like sensor domain (PAS domain)"/>
    <property type="match status" value="1"/>
</dbReference>
<evidence type="ECO:0000256" key="3">
    <source>
        <dbReference type="ARBA" id="ARBA00022840"/>
    </source>
</evidence>
<dbReference type="Pfam" id="PF18024">
    <property type="entry name" value="HTH_50"/>
    <property type="match status" value="1"/>
</dbReference>
<comment type="caution">
    <text evidence="8">The sequence shown here is derived from an EMBL/GenBank/DDBJ whole genome shotgun (WGS) entry which is preliminary data.</text>
</comment>
<dbReference type="PANTHER" id="PTHR32071">
    <property type="entry name" value="TRANSCRIPTIONAL REGULATORY PROTEIN"/>
    <property type="match status" value="1"/>
</dbReference>
<dbReference type="InterPro" id="IPR058031">
    <property type="entry name" value="AAA_lid_NorR"/>
</dbReference>
<dbReference type="EMBL" id="RHIB01000004">
    <property type="protein sequence ID" value="RNA66363.1"/>
    <property type="molecule type" value="Genomic_DNA"/>
</dbReference>
<proteinExistence type="predicted"/>
<dbReference type="InterPro" id="IPR025662">
    <property type="entry name" value="Sigma_54_int_dom_ATP-bd_1"/>
</dbReference>